<organism evidence="4 5">
    <name type="scientific">Iphiclides podalirius</name>
    <name type="common">scarce swallowtail</name>
    <dbReference type="NCBI Taxonomy" id="110791"/>
    <lineage>
        <taxon>Eukaryota</taxon>
        <taxon>Metazoa</taxon>
        <taxon>Ecdysozoa</taxon>
        <taxon>Arthropoda</taxon>
        <taxon>Hexapoda</taxon>
        <taxon>Insecta</taxon>
        <taxon>Pterygota</taxon>
        <taxon>Neoptera</taxon>
        <taxon>Endopterygota</taxon>
        <taxon>Lepidoptera</taxon>
        <taxon>Glossata</taxon>
        <taxon>Ditrysia</taxon>
        <taxon>Papilionoidea</taxon>
        <taxon>Papilionidae</taxon>
        <taxon>Papilioninae</taxon>
        <taxon>Iphiclides</taxon>
    </lineage>
</organism>
<evidence type="ECO:0000313" key="5">
    <source>
        <dbReference type="Proteomes" id="UP000837857"/>
    </source>
</evidence>
<dbReference type="Proteomes" id="UP000837857">
    <property type="component" value="Chromosome 11"/>
</dbReference>
<feature type="domain" description="C2H2-type" evidence="3">
    <location>
        <begin position="175"/>
        <end position="198"/>
    </location>
</feature>
<feature type="non-terminal residue" evidence="4">
    <location>
        <position position="1"/>
    </location>
</feature>
<dbReference type="Gene3D" id="3.30.160.60">
    <property type="entry name" value="Classic Zinc Finger"/>
    <property type="match status" value="1"/>
</dbReference>
<keyword evidence="1" id="KW-0479">Metal-binding</keyword>
<keyword evidence="1" id="KW-0863">Zinc-finger</keyword>
<evidence type="ECO:0000256" key="2">
    <source>
        <dbReference type="SAM" id="MobiDB-lite"/>
    </source>
</evidence>
<keyword evidence="5" id="KW-1185">Reference proteome</keyword>
<sequence>MERSQDELMNSNDSIRESQGKREHVAARRAPTPLPVSLPSYVQHAALPRPRHWPTCLAANGQPSSIDLKCAHIYAKTPFPLTRGYLKSERDANSGREEEKYDLKERKRLKRMLKKATIRGQKHKKKREAGACGGGGPAADKDRKYLCSICKKKQYKYRRNKLRHEKYECVTGPQFACDKCGKRYSQKKTLTSHITQKHPNWARDRDREMCKLTALD</sequence>
<evidence type="ECO:0000313" key="4">
    <source>
        <dbReference type="EMBL" id="CAH2039900.1"/>
    </source>
</evidence>
<evidence type="ECO:0000256" key="1">
    <source>
        <dbReference type="PROSITE-ProRule" id="PRU00042"/>
    </source>
</evidence>
<proteinExistence type="predicted"/>
<dbReference type="PROSITE" id="PS00028">
    <property type="entry name" value="ZINC_FINGER_C2H2_1"/>
    <property type="match status" value="1"/>
</dbReference>
<evidence type="ECO:0000259" key="3">
    <source>
        <dbReference type="PROSITE" id="PS50157"/>
    </source>
</evidence>
<reference evidence="4" key="1">
    <citation type="submission" date="2022-03" db="EMBL/GenBank/DDBJ databases">
        <authorList>
            <person name="Martin H S."/>
        </authorList>
    </citation>
    <scope>NUCLEOTIDE SEQUENCE</scope>
</reference>
<keyword evidence="1" id="KW-0862">Zinc</keyword>
<feature type="region of interest" description="Disordered" evidence="2">
    <location>
        <begin position="1"/>
        <end position="37"/>
    </location>
</feature>
<accession>A0ABN8HQT1</accession>
<protein>
    <recommendedName>
        <fullName evidence="3">C2H2-type domain-containing protein</fullName>
    </recommendedName>
</protein>
<dbReference type="PROSITE" id="PS50157">
    <property type="entry name" value="ZINC_FINGER_C2H2_2"/>
    <property type="match status" value="1"/>
</dbReference>
<feature type="compositionally biased region" description="Basic and acidic residues" evidence="2">
    <location>
        <begin position="14"/>
        <end position="26"/>
    </location>
</feature>
<name>A0ABN8HQT1_9NEOP</name>
<dbReference type="InterPro" id="IPR013087">
    <property type="entry name" value="Znf_C2H2_type"/>
</dbReference>
<dbReference type="EMBL" id="OW152823">
    <property type="protein sequence ID" value="CAH2039900.1"/>
    <property type="molecule type" value="Genomic_DNA"/>
</dbReference>
<gene>
    <name evidence="4" type="ORF">IPOD504_LOCUS2092</name>
</gene>